<dbReference type="InterPro" id="IPR002912">
    <property type="entry name" value="ACT_dom"/>
</dbReference>
<keyword evidence="8 16" id="KW-0791">Threonine biosynthesis</keyword>
<evidence type="ECO:0000259" key="18">
    <source>
        <dbReference type="PROSITE" id="PS51671"/>
    </source>
</evidence>
<evidence type="ECO:0000256" key="9">
    <source>
        <dbReference type="ARBA" id="ARBA00022857"/>
    </source>
</evidence>
<dbReference type="PANTHER" id="PTHR43331">
    <property type="entry name" value="HOMOSERINE DEHYDROGENASE"/>
    <property type="match status" value="1"/>
</dbReference>
<dbReference type="Gene3D" id="3.30.360.10">
    <property type="entry name" value="Dihydrodipicolinate Reductase, domain 2"/>
    <property type="match status" value="1"/>
</dbReference>
<evidence type="ECO:0000313" key="20">
    <source>
        <dbReference type="Proteomes" id="UP000776164"/>
    </source>
</evidence>
<comment type="similarity">
    <text evidence="4 17">Belongs to the homoserine dehydrogenase family.</text>
</comment>
<comment type="caution">
    <text evidence="19">The sequence shown here is derived from an EMBL/GenBank/DDBJ whole genome shotgun (WGS) entry which is preliminary data.</text>
</comment>
<organism evidence="19 20">
    <name type="scientific">Subtercola frigoramans</name>
    <dbReference type="NCBI Taxonomy" id="120298"/>
    <lineage>
        <taxon>Bacteria</taxon>
        <taxon>Bacillati</taxon>
        <taxon>Actinomycetota</taxon>
        <taxon>Actinomycetes</taxon>
        <taxon>Micrococcales</taxon>
        <taxon>Microbacteriaceae</taxon>
        <taxon>Subtercola</taxon>
    </lineage>
</organism>
<keyword evidence="12 16" id="KW-0486">Methionine biosynthesis</keyword>
<sequence>MIEYRNLKIALLGAGSVGSRVAQLLLEHGDELASRVGAGLELVGIAVRDVDAQRDVELPQELYTTDAESLILSADIVIELMGGIEPARTYILQALHSGADVVTGNKALLALHGTELFEAAEQVGAQLYYEAAAGGAIPIIRPLRDSLAGDRVKRILGIVNGTTNFILDRMDVEGDSLESALAIATELGYAESDPTADIEGYDAAQKAAILARLAFHSAVPVEAVHREGITGVTPALVEQARRSGYVVKLLAICERVTDPLTGEEGISARVHPALVSRLHPLAAVHGAKNAVFVEAEAAGDLMFYGAGAGGLETASAVLGDLVSAARRHVAGGPGVAESLTAHLPFVEIGKVLTRYQITLEVVDEPGVLARIAGLFSEHDVSVEAVQQSVGSRRDGSVDGTGPLAGVPGAGPLTATLVIVTHESTEAALSATVDDLATHAAVTSVQSVMRVEGN</sequence>
<protein>
    <recommendedName>
        <fullName evidence="6 16">Homoserine dehydrogenase</fullName>
        <ecNumber evidence="5 16">1.1.1.3</ecNumber>
    </recommendedName>
</protein>
<dbReference type="RefSeq" id="WP_205108280.1">
    <property type="nucleotide sequence ID" value="NZ_BAAAHT010000013.1"/>
</dbReference>
<evidence type="ECO:0000256" key="15">
    <source>
        <dbReference type="ARBA" id="ARBA00049031"/>
    </source>
</evidence>
<name>A0ABS2L4A2_9MICO</name>
<feature type="domain" description="ACT" evidence="18">
    <location>
        <begin position="356"/>
        <end position="449"/>
    </location>
</feature>
<evidence type="ECO:0000256" key="10">
    <source>
        <dbReference type="ARBA" id="ARBA00023002"/>
    </source>
</evidence>
<evidence type="ECO:0000256" key="11">
    <source>
        <dbReference type="ARBA" id="ARBA00023053"/>
    </source>
</evidence>
<dbReference type="InterPro" id="IPR019811">
    <property type="entry name" value="HDH_CS"/>
</dbReference>
<dbReference type="CDD" id="cd04881">
    <property type="entry name" value="ACT_HSDH-Hom"/>
    <property type="match status" value="1"/>
</dbReference>
<comment type="catalytic activity">
    <reaction evidence="15">
        <text>L-homoserine + NAD(+) = L-aspartate 4-semialdehyde + NADH + H(+)</text>
        <dbReference type="Rhea" id="RHEA:15757"/>
        <dbReference type="ChEBI" id="CHEBI:15378"/>
        <dbReference type="ChEBI" id="CHEBI:57476"/>
        <dbReference type="ChEBI" id="CHEBI:57540"/>
        <dbReference type="ChEBI" id="CHEBI:57945"/>
        <dbReference type="ChEBI" id="CHEBI:537519"/>
        <dbReference type="EC" id="1.1.1.3"/>
    </reaction>
    <physiologicalReaction direction="right-to-left" evidence="15">
        <dbReference type="Rhea" id="RHEA:15759"/>
    </physiologicalReaction>
</comment>
<evidence type="ECO:0000256" key="4">
    <source>
        <dbReference type="ARBA" id="ARBA00006753"/>
    </source>
</evidence>
<dbReference type="Pfam" id="PF03447">
    <property type="entry name" value="NAD_binding_3"/>
    <property type="match status" value="1"/>
</dbReference>
<comment type="pathway">
    <text evidence="3 16">Amino-acid biosynthesis; L-methionine biosynthesis via de novo pathway; L-homoserine from L-aspartate: step 3/3.</text>
</comment>
<reference evidence="19 20" key="1">
    <citation type="submission" date="2021-01" db="EMBL/GenBank/DDBJ databases">
        <title>Sequencing the genomes of 1000 actinobacteria strains.</title>
        <authorList>
            <person name="Klenk H.-P."/>
        </authorList>
    </citation>
    <scope>NUCLEOTIDE SEQUENCE [LARGE SCALE GENOMIC DNA]</scope>
    <source>
        <strain evidence="19 20">DSM 13057</strain>
    </source>
</reference>
<dbReference type="Proteomes" id="UP000776164">
    <property type="component" value="Unassembled WGS sequence"/>
</dbReference>
<keyword evidence="11" id="KW-0915">Sodium</keyword>
<evidence type="ECO:0000256" key="6">
    <source>
        <dbReference type="ARBA" id="ARBA00013376"/>
    </source>
</evidence>
<dbReference type="PROSITE" id="PS01042">
    <property type="entry name" value="HOMOSER_DHGENASE"/>
    <property type="match status" value="1"/>
</dbReference>
<keyword evidence="7 16" id="KW-0028">Amino-acid biosynthesis</keyword>
<dbReference type="NCBIfam" id="NF004976">
    <property type="entry name" value="PRK06349.1"/>
    <property type="match status" value="1"/>
</dbReference>
<keyword evidence="9 16" id="KW-0521">NADP</keyword>
<dbReference type="EC" id="1.1.1.3" evidence="5 16"/>
<dbReference type="EMBL" id="JAFBBU010000001">
    <property type="protein sequence ID" value="MBM7471927.1"/>
    <property type="molecule type" value="Genomic_DNA"/>
</dbReference>
<comment type="cofactor">
    <cofactor evidence="1">
        <name>a metal cation</name>
        <dbReference type="ChEBI" id="CHEBI:25213"/>
    </cofactor>
</comment>
<evidence type="ECO:0000256" key="16">
    <source>
        <dbReference type="RuleBase" id="RU000579"/>
    </source>
</evidence>
<dbReference type="Gene3D" id="3.30.70.260">
    <property type="match status" value="1"/>
</dbReference>
<evidence type="ECO:0000256" key="1">
    <source>
        <dbReference type="ARBA" id="ARBA00001920"/>
    </source>
</evidence>
<dbReference type="InterPro" id="IPR016204">
    <property type="entry name" value="HDH"/>
</dbReference>
<evidence type="ECO:0000256" key="13">
    <source>
        <dbReference type="ARBA" id="ARBA00044930"/>
    </source>
</evidence>
<dbReference type="InterPro" id="IPR005106">
    <property type="entry name" value="Asp/hSer_DH_NAD-bd"/>
</dbReference>
<dbReference type="SUPFAM" id="SSF55021">
    <property type="entry name" value="ACT-like"/>
    <property type="match status" value="1"/>
</dbReference>
<dbReference type="InterPro" id="IPR001342">
    <property type="entry name" value="HDH_cat"/>
</dbReference>
<gene>
    <name evidence="19" type="ORF">JOE66_001561</name>
</gene>
<evidence type="ECO:0000313" key="19">
    <source>
        <dbReference type="EMBL" id="MBM7471927.1"/>
    </source>
</evidence>
<dbReference type="InterPro" id="IPR045865">
    <property type="entry name" value="ACT-like_dom_sf"/>
</dbReference>
<comment type="catalytic activity">
    <reaction evidence="14">
        <text>L-homoserine + NADP(+) = L-aspartate 4-semialdehyde + NADPH + H(+)</text>
        <dbReference type="Rhea" id="RHEA:15761"/>
        <dbReference type="ChEBI" id="CHEBI:15378"/>
        <dbReference type="ChEBI" id="CHEBI:57476"/>
        <dbReference type="ChEBI" id="CHEBI:57783"/>
        <dbReference type="ChEBI" id="CHEBI:58349"/>
        <dbReference type="ChEBI" id="CHEBI:537519"/>
        <dbReference type="EC" id="1.1.1.3"/>
    </reaction>
    <physiologicalReaction direction="right-to-left" evidence="14">
        <dbReference type="Rhea" id="RHEA:15763"/>
    </physiologicalReaction>
</comment>
<dbReference type="PIRSF" id="PIRSF000098">
    <property type="entry name" value="Homoser_dehydrog"/>
    <property type="match status" value="1"/>
</dbReference>
<keyword evidence="20" id="KW-1185">Reference proteome</keyword>
<dbReference type="SUPFAM" id="SSF55347">
    <property type="entry name" value="Glyceraldehyde-3-phosphate dehydrogenase-like, C-terminal domain"/>
    <property type="match status" value="1"/>
</dbReference>
<evidence type="ECO:0000256" key="12">
    <source>
        <dbReference type="ARBA" id="ARBA00023167"/>
    </source>
</evidence>
<evidence type="ECO:0000256" key="2">
    <source>
        <dbReference type="ARBA" id="ARBA00005056"/>
    </source>
</evidence>
<dbReference type="Gene3D" id="3.40.50.720">
    <property type="entry name" value="NAD(P)-binding Rossmann-like Domain"/>
    <property type="match status" value="1"/>
</dbReference>
<proteinExistence type="inferred from homology"/>
<comment type="function">
    <text evidence="13">Catalyzes the conversion of L-aspartate-beta-semialdehyde (L-Asa) to L-homoserine (L-Hse), the third step in the biosynthesis of threonine and methionine from aspartate.</text>
</comment>
<accession>A0ABS2L4A2</accession>
<dbReference type="PROSITE" id="PS51671">
    <property type="entry name" value="ACT"/>
    <property type="match status" value="1"/>
</dbReference>
<evidence type="ECO:0000256" key="8">
    <source>
        <dbReference type="ARBA" id="ARBA00022697"/>
    </source>
</evidence>
<keyword evidence="10 16" id="KW-0560">Oxidoreductase</keyword>
<dbReference type="GO" id="GO:0004412">
    <property type="term" value="F:homoserine dehydrogenase activity"/>
    <property type="evidence" value="ECO:0007669"/>
    <property type="project" value="UniProtKB-EC"/>
</dbReference>
<comment type="pathway">
    <text evidence="2 16">Amino-acid biosynthesis; L-threonine biosynthesis; L-threonine from L-aspartate: step 3/5.</text>
</comment>
<evidence type="ECO:0000256" key="17">
    <source>
        <dbReference type="RuleBase" id="RU004171"/>
    </source>
</evidence>
<dbReference type="InterPro" id="IPR036291">
    <property type="entry name" value="NAD(P)-bd_dom_sf"/>
</dbReference>
<evidence type="ECO:0000256" key="14">
    <source>
        <dbReference type="ARBA" id="ARBA00048841"/>
    </source>
</evidence>
<evidence type="ECO:0000256" key="5">
    <source>
        <dbReference type="ARBA" id="ARBA00013213"/>
    </source>
</evidence>
<dbReference type="PANTHER" id="PTHR43331:SF1">
    <property type="entry name" value="HOMOSERINE DEHYDROGENASE"/>
    <property type="match status" value="1"/>
</dbReference>
<dbReference type="Pfam" id="PF01842">
    <property type="entry name" value="ACT"/>
    <property type="match status" value="1"/>
</dbReference>
<evidence type="ECO:0000256" key="7">
    <source>
        <dbReference type="ARBA" id="ARBA00022605"/>
    </source>
</evidence>
<dbReference type="SUPFAM" id="SSF51735">
    <property type="entry name" value="NAD(P)-binding Rossmann-fold domains"/>
    <property type="match status" value="1"/>
</dbReference>
<evidence type="ECO:0000256" key="3">
    <source>
        <dbReference type="ARBA" id="ARBA00005062"/>
    </source>
</evidence>
<dbReference type="Pfam" id="PF00742">
    <property type="entry name" value="Homoserine_dh"/>
    <property type="match status" value="1"/>
</dbReference>